<evidence type="ECO:0000256" key="1">
    <source>
        <dbReference type="ARBA" id="ARBA00004141"/>
    </source>
</evidence>
<name>A0A8J6LE79_TENMO</name>
<feature type="transmembrane region" description="Helical" evidence="6">
    <location>
        <begin position="239"/>
        <end position="265"/>
    </location>
</feature>
<gene>
    <name evidence="7" type="ORF">GEV33_003302</name>
</gene>
<feature type="transmembrane region" description="Helical" evidence="6">
    <location>
        <begin position="174"/>
        <end position="195"/>
    </location>
</feature>
<reference evidence="7" key="2">
    <citation type="submission" date="2021-08" db="EMBL/GenBank/DDBJ databases">
        <authorList>
            <person name="Eriksson T."/>
        </authorList>
    </citation>
    <scope>NUCLEOTIDE SEQUENCE</scope>
    <source>
        <strain evidence="7">Stoneville</strain>
        <tissue evidence="7">Whole head</tissue>
    </source>
</reference>
<evidence type="ECO:0000256" key="6">
    <source>
        <dbReference type="RuleBase" id="RU368066"/>
    </source>
</evidence>
<evidence type="ECO:0000256" key="3">
    <source>
        <dbReference type="ARBA" id="ARBA00022692"/>
    </source>
</evidence>
<feature type="transmembrane region" description="Helical" evidence="6">
    <location>
        <begin position="461"/>
        <end position="485"/>
    </location>
</feature>
<dbReference type="PANTHER" id="PTHR12385">
    <property type="entry name" value="CHOLINE TRANSPORTER-LIKE (SLC FAMILY 44)"/>
    <property type="match status" value="1"/>
</dbReference>
<comment type="subcellular location">
    <subcellularLocation>
        <location evidence="6">Cell membrane</location>
        <topology evidence="6">Multi-pass membrane protein</topology>
    </subcellularLocation>
    <subcellularLocation>
        <location evidence="1">Membrane</location>
        <topology evidence="1">Multi-pass membrane protein</topology>
    </subcellularLocation>
</comment>
<evidence type="ECO:0000256" key="2">
    <source>
        <dbReference type="ARBA" id="ARBA00007168"/>
    </source>
</evidence>
<feature type="transmembrane region" description="Helical" evidence="6">
    <location>
        <begin position="286"/>
        <end position="306"/>
    </location>
</feature>
<dbReference type="InterPro" id="IPR007603">
    <property type="entry name" value="Choline_transptr-like"/>
</dbReference>
<dbReference type="GO" id="GO:0022857">
    <property type="term" value="F:transmembrane transporter activity"/>
    <property type="evidence" value="ECO:0007669"/>
    <property type="project" value="UniProtKB-UniRule"/>
</dbReference>
<evidence type="ECO:0000313" key="8">
    <source>
        <dbReference type="Proteomes" id="UP000719412"/>
    </source>
</evidence>
<dbReference type="AlphaFoldDB" id="A0A8J6LE79"/>
<dbReference type="EMBL" id="JABDTM020014412">
    <property type="protein sequence ID" value="KAH0819489.1"/>
    <property type="molecule type" value="Genomic_DNA"/>
</dbReference>
<feature type="transmembrane region" description="Helical" evidence="6">
    <location>
        <begin position="422"/>
        <end position="455"/>
    </location>
</feature>
<reference evidence="7" key="1">
    <citation type="journal article" date="2020" name="J Insects Food Feed">
        <title>The yellow mealworm (Tenebrio molitor) genome: a resource for the emerging insects as food and feed industry.</title>
        <authorList>
            <person name="Eriksson T."/>
            <person name="Andere A."/>
            <person name="Kelstrup H."/>
            <person name="Emery V."/>
            <person name="Picard C."/>
        </authorList>
    </citation>
    <scope>NUCLEOTIDE SEQUENCE</scope>
    <source>
        <strain evidence="7">Stoneville</strain>
        <tissue evidence="7">Whole head</tissue>
    </source>
</reference>
<proteinExistence type="inferred from homology"/>
<dbReference type="GO" id="GO:0005886">
    <property type="term" value="C:plasma membrane"/>
    <property type="evidence" value="ECO:0007669"/>
    <property type="project" value="UniProtKB-SubCell"/>
</dbReference>
<feature type="transmembrane region" description="Helical" evidence="6">
    <location>
        <begin position="207"/>
        <end position="227"/>
    </location>
</feature>
<keyword evidence="8" id="KW-1185">Reference proteome</keyword>
<feature type="transmembrane region" description="Helical" evidence="6">
    <location>
        <begin position="601"/>
        <end position="619"/>
    </location>
</feature>
<evidence type="ECO:0000313" key="7">
    <source>
        <dbReference type="EMBL" id="KAH0819489.1"/>
    </source>
</evidence>
<keyword evidence="3 6" id="KW-0812">Transmembrane</keyword>
<dbReference type="Proteomes" id="UP000719412">
    <property type="component" value="Unassembled WGS sequence"/>
</dbReference>
<evidence type="ECO:0000256" key="5">
    <source>
        <dbReference type="ARBA" id="ARBA00023136"/>
    </source>
</evidence>
<sequence>MGSSSSIMRPQELVEFRKLNTTTENIDIPARPESRTVTDKKGFLIFGLAILILIPFMIYTLVKSDLRRLGHDAYDDCGNLCGYYNKPIKDVPCSGKSYLDQSYSYEDRCVDSCPGGYTSFVGVCTPREKTRFRRSFYDDSDYESTNGIQANPLSFLLSVLTLVALRYVPGAVVWSIIVFSIVVLIGGTIGLWYFLSFYISSLVLKSCLVVIVLIVLFKKIGLVVQLYKETAKALAALPLMVFIPVVITLLQIVVLIAFVTTTVWMMTGRELYKEGENTYRYEMNGVMIFAVIFNFVITCWTLRFFAGIQHMVISGSVATWYFAKNKQYLDSPICTSLCNAMKFHLGTVAFGSFILTLFAVVKAILRACFRNACCRCLTTVCCSNVEVILKFLSDNSFIETAIHGQSYFRSAKRATKLLMNNAASVIAISCVGDFVLTMIVFIVTVVATGISFALFMNADKGAWILPVVICLIVNVIIISITFSVFQITIDTLFICFCEDSVINDGMSRPYCILDILNGKSKMLRTGSVVREGQTFGAAFFENISNNIMSSLTSNILAEQQVSTVDDDNELGEFKKISSNADADEELPAPPHSRTLTDKKGFVIFGILMLVFVSIQRQSMPKCSFFMESAGAMHVKMQENMQNVFKDVCHNVFLRLVVPHEKLERQRLKKKMLFFSPLMTTVEEEYLKNCTYREPINILEELNDQIHQELATVIPNKTSLPIASDERWSI</sequence>
<keyword evidence="4 6" id="KW-1133">Transmembrane helix</keyword>
<feature type="transmembrane region" description="Helical" evidence="6">
    <location>
        <begin position="345"/>
        <end position="365"/>
    </location>
</feature>
<feature type="transmembrane region" description="Helical" evidence="6">
    <location>
        <begin position="43"/>
        <end position="62"/>
    </location>
</feature>
<comment type="function">
    <text evidence="6">Choline transporter.</text>
</comment>
<dbReference type="PANTHER" id="PTHR12385:SF96">
    <property type="entry name" value="CHOLINE TRANSPORTER-LIKE PROTEIN"/>
    <property type="match status" value="1"/>
</dbReference>
<keyword evidence="5 6" id="KW-0472">Membrane</keyword>
<accession>A0A8J6LE79</accession>
<evidence type="ECO:0000256" key="4">
    <source>
        <dbReference type="ARBA" id="ARBA00022989"/>
    </source>
</evidence>
<dbReference type="Pfam" id="PF04515">
    <property type="entry name" value="Choline_transpo"/>
    <property type="match status" value="1"/>
</dbReference>
<organism evidence="7 8">
    <name type="scientific">Tenebrio molitor</name>
    <name type="common">Yellow mealworm beetle</name>
    <dbReference type="NCBI Taxonomy" id="7067"/>
    <lineage>
        <taxon>Eukaryota</taxon>
        <taxon>Metazoa</taxon>
        <taxon>Ecdysozoa</taxon>
        <taxon>Arthropoda</taxon>
        <taxon>Hexapoda</taxon>
        <taxon>Insecta</taxon>
        <taxon>Pterygota</taxon>
        <taxon>Neoptera</taxon>
        <taxon>Endopterygota</taxon>
        <taxon>Coleoptera</taxon>
        <taxon>Polyphaga</taxon>
        <taxon>Cucujiformia</taxon>
        <taxon>Tenebrionidae</taxon>
        <taxon>Tenebrio</taxon>
    </lineage>
</organism>
<protein>
    <recommendedName>
        <fullName evidence="6">Choline transporter-like protein</fullName>
    </recommendedName>
</protein>
<comment type="similarity">
    <text evidence="2 6">Belongs to the CTL (choline transporter-like) family.</text>
</comment>
<comment type="caution">
    <text evidence="7">The sequence shown here is derived from an EMBL/GenBank/DDBJ whole genome shotgun (WGS) entry which is preliminary data.</text>
</comment>